<sequence length="382" mass="42997">MSCPDFTINTHDFISKIVEKLKLDNDCQTKMLSYFLNKNIQLDNNSLCDIVVKKIENIYNESKNIGCVITNSYNKNTTVVRSVNKVLIETTPLTQEELDSKNELINETLLDTDENIESIKSLMLDEDTKNLLIDNIKQMSDNSIESIETMFGRDIEGDFDIVQSAKTQVSVSSVINDDDKKLIDDANTKIAKEVIKYFCEKYNINYEKLDVDEKISNSFTTSSRISTSMDNENNLKISVAGNINLNGLKINQSIVAKLLADSIIDNSISSSILLASNIVQDEIKLNNNEPKTNDEPNSNDISSKPVSVPDPESNDIVPEPESNDIVPEPESNDIVPEPESNDIVPEPESNYLTNKIFIYGIIIALFLGLIYYFFYKIKSNNK</sequence>
<dbReference type="AlphaFoldDB" id="A0A6C0E1C3"/>
<keyword evidence="2" id="KW-1133">Transmembrane helix</keyword>
<dbReference type="EMBL" id="MN739711">
    <property type="protein sequence ID" value="QHT22512.1"/>
    <property type="molecule type" value="Genomic_DNA"/>
</dbReference>
<feature type="compositionally biased region" description="Polar residues" evidence="1">
    <location>
        <begin position="287"/>
        <end position="305"/>
    </location>
</feature>
<protein>
    <submittedName>
        <fullName evidence="3">Uncharacterized protein</fullName>
    </submittedName>
</protein>
<feature type="transmembrane region" description="Helical" evidence="2">
    <location>
        <begin position="356"/>
        <end position="375"/>
    </location>
</feature>
<accession>A0A6C0E1C3</accession>
<name>A0A6C0E1C3_9ZZZZ</name>
<organism evidence="3">
    <name type="scientific">viral metagenome</name>
    <dbReference type="NCBI Taxonomy" id="1070528"/>
    <lineage>
        <taxon>unclassified sequences</taxon>
        <taxon>metagenomes</taxon>
        <taxon>organismal metagenomes</taxon>
    </lineage>
</organism>
<reference evidence="3" key="1">
    <citation type="journal article" date="2020" name="Nature">
        <title>Giant virus diversity and host interactions through global metagenomics.</title>
        <authorList>
            <person name="Schulz F."/>
            <person name="Roux S."/>
            <person name="Paez-Espino D."/>
            <person name="Jungbluth S."/>
            <person name="Walsh D.A."/>
            <person name="Denef V.J."/>
            <person name="McMahon K.D."/>
            <person name="Konstantinidis K.T."/>
            <person name="Eloe-Fadrosh E.A."/>
            <person name="Kyrpides N.C."/>
            <person name="Woyke T."/>
        </authorList>
    </citation>
    <scope>NUCLEOTIDE SEQUENCE</scope>
    <source>
        <strain evidence="3">GVMAG-M-3300023179-111</strain>
    </source>
</reference>
<keyword evidence="2" id="KW-0812">Transmembrane</keyword>
<keyword evidence="2" id="KW-0472">Membrane</keyword>
<evidence type="ECO:0000256" key="1">
    <source>
        <dbReference type="SAM" id="MobiDB-lite"/>
    </source>
</evidence>
<feature type="region of interest" description="Disordered" evidence="1">
    <location>
        <begin position="287"/>
        <end position="346"/>
    </location>
</feature>
<proteinExistence type="predicted"/>
<evidence type="ECO:0000313" key="3">
    <source>
        <dbReference type="EMBL" id="QHT22512.1"/>
    </source>
</evidence>
<evidence type="ECO:0000256" key="2">
    <source>
        <dbReference type="SAM" id="Phobius"/>
    </source>
</evidence>